<accession>A0A939BCJ0</accession>
<feature type="transmembrane region" description="Helical" evidence="13">
    <location>
        <begin position="409"/>
        <end position="442"/>
    </location>
</feature>
<dbReference type="PANTHER" id="PTHR43298">
    <property type="entry name" value="MULTIDRUG RESISTANCE PROTEIN NORM-RELATED"/>
    <property type="match status" value="1"/>
</dbReference>
<evidence type="ECO:0000256" key="9">
    <source>
        <dbReference type="ARBA" id="ARBA00022989"/>
    </source>
</evidence>
<dbReference type="Pfam" id="PF01554">
    <property type="entry name" value="MatE"/>
    <property type="match status" value="2"/>
</dbReference>
<keyword evidence="6" id="KW-0050">Antiport</keyword>
<evidence type="ECO:0000256" key="3">
    <source>
        <dbReference type="ARBA" id="ARBA00010199"/>
    </source>
</evidence>
<keyword evidence="11 13" id="KW-0472">Membrane</keyword>
<evidence type="ECO:0000256" key="7">
    <source>
        <dbReference type="ARBA" id="ARBA00022475"/>
    </source>
</evidence>
<comment type="subcellular location">
    <subcellularLocation>
        <location evidence="2">Cell membrane</location>
        <topology evidence="2">Multi-pass membrane protein</topology>
    </subcellularLocation>
</comment>
<feature type="transmembrane region" description="Helical" evidence="13">
    <location>
        <begin position="189"/>
        <end position="210"/>
    </location>
</feature>
<evidence type="ECO:0000256" key="5">
    <source>
        <dbReference type="ARBA" id="ARBA00022448"/>
    </source>
</evidence>
<comment type="caution">
    <text evidence="14">The sequence shown here is derived from an EMBL/GenBank/DDBJ whole genome shotgun (WGS) entry which is preliminary data.</text>
</comment>
<evidence type="ECO:0000256" key="2">
    <source>
        <dbReference type="ARBA" id="ARBA00004651"/>
    </source>
</evidence>
<evidence type="ECO:0000256" key="12">
    <source>
        <dbReference type="ARBA" id="ARBA00031636"/>
    </source>
</evidence>
<evidence type="ECO:0000256" key="13">
    <source>
        <dbReference type="SAM" id="Phobius"/>
    </source>
</evidence>
<feature type="transmembrane region" description="Helical" evidence="13">
    <location>
        <begin position="273"/>
        <end position="296"/>
    </location>
</feature>
<dbReference type="PIRSF" id="PIRSF006603">
    <property type="entry name" value="DinF"/>
    <property type="match status" value="1"/>
</dbReference>
<keyword evidence="7" id="KW-1003">Cell membrane</keyword>
<dbReference type="InterPro" id="IPR050222">
    <property type="entry name" value="MATE_MdtK"/>
</dbReference>
<evidence type="ECO:0000313" key="15">
    <source>
        <dbReference type="Proteomes" id="UP000774750"/>
    </source>
</evidence>
<dbReference type="GO" id="GO:0006811">
    <property type="term" value="P:monoatomic ion transport"/>
    <property type="evidence" value="ECO:0007669"/>
    <property type="project" value="UniProtKB-KW"/>
</dbReference>
<feature type="transmembrane region" description="Helical" evidence="13">
    <location>
        <begin position="153"/>
        <end position="174"/>
    </location>
</feature>
<keyword evidence="15" id="KW-1185">Reference proteome</keyword>
<dbReference type="EMBL" id="JACJKY010000004">
    <property type="protein sequence ID" value="MBM6920184.1"/>
    <property type="molecule type" value="Genomic_DNA"/>
</dbReference>
<reference evidence="14" key="2">
    <citation type="journal article" date="2021" name="Sci. Rep.">
        <title>The distribution of antibiotic resistance genes in chicken gut microbiota commensals.</title>
        <authorList>
            <person name="Juricova H."/>
            <person name="Matiasovicova J."/>
            <person name="Kubasova T."/>
            <person name="Cejkova D."/>
            <person name="Rychlik I."/>
        </authorList>
    </citation>
    <scope>NUCLEOTIDE SEQUENCE</scope>
    <source>
        <strain evidence="14">An559</strain>
    </source>
</reference>
<reference evidence="14" key="1">
    <citation type="submission" date="2020-08" db="EMBL/GenBank/DDBJ databases">
        <authorList>
            <person name="Cejkova D."/>
            <person name="Kubasova T."/>
            <person name="Jahodarova E."/>
            <person name="Rychlik I."/>
        </authorList>
    </citation>
    <scope>NUCLEOTIDE SEQUENCE</scope>
    <source>
        <strain evidence="14">An559</strain>
    </source>
</reference>
<name>A0A939BCJ0_9FIRM</name>
<comment type="similarity">
    <text evidence="3">Belongs to the multi antimicrobial extrusion (MATE) (TC 2.A.66.1) family.</text>
</comment>
<feature type="transmembrane region" description="Helical" evidence="13">
    <location>
        <begin position="344"/>
        <end position="367"/>
    </location>
</feature>
<comment type="function">
    <text evidence="1">Multidrug efflux pump.</text>
</comment>
<dbReference type="GO" id="GO:0042910">
    <property type="term" value="F:xenobiotic transmembrane transporter activity"/>
    <property type="evidence" value="ECO:0007669"/>
    <property type="project" value="InterPro"/>
</dbReference>
<feature type="transmembrane region" description="Helical" evidence="13">
    <location>
        <begin position="117"/>
        <end position="141"/>
    </location>
</feature>
<dbReference type="Proteomes" id="UP000774750">
    <property type="component" value="Unassembled WGS sequence"/>
</dbReference>
<sequence>MKKLLARVFSVRYMLKPSQRTDKPLPPSKDVYARQYRMSWPCALESILVSLIGSIDTMMVGGIGPAAITAVGLTNQPKFILLAVIFSLNAGVTAVCARRKGQNDHEGANRCLRQSFILSLSLSVLMAILGTIFAEPILLFAGAASDTIADATAYFQILMISIVFMSVSLTINAAQRGCGNTKLSMRTNVVANVVNVIFNYFLINGIWIFPELGVRGAAIATVIGNIVGCGMSVLSVVRHTHFLDLRGNVSWGFDRRTMKSLVSISGSAMVEQVFMRIGFFTYAKIVAGLGTIPFAAHQICMNIINLSFSAGDGLGVAASSLVGQSLGEKRPDMAIIYGKTGQRMAFCVSTVLFFVFIFARHFLVSLFTNDASVIAMGGVIMIIIAFTTHIQTAQVVYSGCLRGSGDTKFVALSSFVSIGIIRPLLSWVLCFPCGLGLVGAWLGLFGDQTMRLLFCMTRFCGGKWTKIEV</sequence>
<evidence type="ECO:0000313" key="14">
    <source>
        <dbReference type="EMBL" id="MBM6920184.1"/>
    </source>
</evidence>
<dbReference type="AlphaFoldDB" id="A0A939BCJ0"/>
<dbReference type="NCBIfam" id="TIGR00797">
    <property type="entry name" value="matE"/>
    <property type="match status" value="1"/>
</dbReference>
<dbReference type="GO" id="GO:0005886">
    <property type="term" value="C:plasma membrane"/>
    <property type="evidence" value="ECO:0007669"/>
    <property type="project" value="UniProtKB-SubCell"/>
</dbReference>
<dbReference type="InterPro" id="IPR002528">
    <property type="entry name" value="MATE_fam"/>
</dbReference>
<evidence type="ECO:0000256" key="1">
    <source>
        <dbReference type="ARBA" id="ARBA00003408"/>
    </source>
</evidence>
<feature type="transmembrane region" description="Helical" evidence="13">
    <location>
        <begin position="373"/>
        <end position="397"/>
    </location>
</feature>
<evidence type="ECO:0000256" key="10">
    <source>
        <dbReference type="ARBA" id="ARBA00023065"/>
    </source>
</evidence>
<gene>
    <name evidence="14" type="ORF">H6A12_03295</name>
</gene>
<dbReference type="GO" id="GO:0015297">
    <property type="term" value="F:antiporter activity"/>
    <property type="evidence" value="ECO:0007669"/>
    <property type="project" value="UniProtKB-KW"/>
</dbReference>
<keyword evidence="10" id="KW-0406">Ion transport</keyword>
<proteinExistence type="inferred from homology"/>
<dbReference type="PANTHER" id="PTHR43298:SF2">
    <property type="entry name" value="FMN_FAD EXPORTER YEEO-RELATED"/>
    <property type="match status" value="1"/>
</dbReference>
<keyword evidence="9 13" id="KW-1133">Transmembrane helix</keyword>
<feature type="transmembrane region" description="Helical" evidence="13">
    <location>
        <begin position="216"/>
        <end position="237"/>
    </location>
</feature>
<feature type="transmembrane region" description="Helical" evidence="13">
    <location>
        <begin position="47"/>
        <end position="73"/>
    </location>
</feature>
<keyword evidence="5" id="KW-0813">Transport</keyword>
<dbReference type="InterPro" id="IPR048279">
    <property type="entry name" value="MdtK-like"/>
</dbReference>
<protein>
    <recommendedName>
        <fullName evidence="4">Probable multidrug resistance protein NorM</fullName>
    </recommendedName>
    <alternativeName>
        <fullName evidence="12">Multidrug-efflux transporter</fullName>
    </alternativeName>
</protein>
<evidence type="ECO:0000256" key="11">
    <source>
        <dbReference type="ARBA" id="ARBA00023136"/>
    </source>
</evidence>
<evidence type="ECO:0000256" key="6">
    <source>
        <dbReference type="ARBA" id="ARBA00022449"/>
    </source>
</evidence>
<feature type="transmembrane region" description="Helical" evidence="13">
    <location>
        <begin position="79"/>
        <end position="97"/>
    </location>
</feature>
<keyword evidence="8 13" id="KW-0812">Transmembrane</keyword>
<dbReference type="CDD" id="cd13137">
    <property type="entry name" value="MATE_NorM_like"/>
    <property type="match status" value="1"/>
</dbReference>
<evidence type="ECO:0000256" key="4">
    <source>
        <dbReference type="ARBA" id="ARBA00020268"/>
    </source>
</evidence>
<organism evidence="14 15">
    <name type="scientific">Merdimmobilis hominis</name>
    <dbReference type="NCBI Taxonomy" id="2897707"/>
    <lineage>
        <taxon>Bacteria</taxon>
        <taxon>Bacillati</taxon>
        <taxon>Bacillota</taxon>
        <taxon>Clostridia</taxon>
        <taxon>Eubacteriales</taxon>
        <taxon>Oscillospiraceae</taxon>
        <taxon>Merdimmobilis</taxon>
    </lineage>
</organism>
<evidence type="ECO:0000256" key="8">
    <source>
        <dbReference type="ARBA" id="ARBA00022692"/>
    </source>
</evidence>